<dbReference type="EMBL" id="JBBPBN010000013">
    <property type="protein sequence ID" value="KAK9025704.1"/>
    <property type="molecule type" value="Genomic_DNA"/>
</dbReference>
<sequence length="320" mass="33975">MLQFSQGTGPSPTRACSRKVQSTEGGFGEPGKSRKVKSKVVDEAQSSTDVDLLPLKAVAVTPFPPGVEIAKGGIRGSTNQFVVLAEAAALVLKDVDRVGASSIVSEVVVDVPVVSPVVQQEVSANVDAEVVLASAQLPVETGDQLVEQQVFVVESVVNGVEPVVPRKTRAAVLGVARLVQDMKSKKKDQVGKAKKKAHVKNRKQAITSLISEAGLKLNNQEEIATEVVQVFSRLLGASDPNVFVHSVGTLEELISSSLYDGEADSLIRESALSAFTSLSFSALGASFTFGFPALGFMKQKQEQQGHWNKNFMSGSFFGFS</sequence>
<evidence type="ECO:0000313" key="2">
    <source>
        <dbReference type="EMBL" id="KAK9025704.1"/>
    </source>
</evidence>
<accession>A0ABR2SKZ9</accession>
<name>A0ABR2SKZ9_9ROSI</name>
<evidence type="ECO:0000313" key="3">
    <source>
        <dbReference type="Proteomes" id="UP001396334"/>
    </source>
</evidence>
<protein>
    <submittedName>
        <fullName evidence="2">Uncharacterized protein</fullName>
    </submittedName>
</protein>
<keyword evidence="3" id="KW-1185">Reference proteome</keyword>
<reference evidence="2 3" key="1">
    <citation type="journal article" date="2024" name="G3 (Bethesda)">
        <title>Genome assembly of Hibiscus sabdariffa L. provides insights into metabolisms of medicinal natural products.</title>
        <authorList>
            <person name="Kim T."/>
        </authorList>
    </citation>
    <scope>NUCLEOTIDE SEQUENCE [LARGE SCALE GENOMIC DNA]</scope>
    <source>
        <strain evidence="2">TK-2024</strain>
        <tissue evidence="2">Old leaves</tissue>
    </source>
</reference>
<dbReference type="Proteomes" id="UP001396334">
    <property type="component" value="Unassembled WGS sequence"/>
</dbReference>
<proteinExistence type="predicted"/>
<gene>
    <name evidence="2" type="ORF">V6N11_038562</name>
</gene>
<evidence type="ECO:0000256" key="1">
    <source>
        <dbReference type="SAM" id="MobiDB-lite"/>
    </source>
</evidence>
<feature type="region of interest" description="Disordered" evidence="1">
    <location>
        <begin position="1"/>
        <end position="39"/>
    </location>
</feature>
<comment type="caution">
    <text evidence="2">The sequence shown here is derived from an EMBL/GenBank/DDBJ whole genome shotgun (WGS) entry which is preliminary data.</text>
</comment>
<organism evidence="2 3">
    <name type="scientific">Hibiscus sabdariffa</name>
    <name type="common">roselle</name>
    <dbReference type="NCBI Taxonomy" id="183260"/>
    <lineage>
        <taxon>Eukaryota</taxon>
        <taxon>Viridiplantae</taxon>
        <taxon>Streptophyta</taxon>
        <taxon>Embryophyta</taxon>
        <taxon>Tracheophyta</taxon>
        <taxon>Spermatophyta</taxon>
        <taxon>Magnoliopsida</taxon>
        <taxon>eudicotyledons</taxon>
        <taxon>Gunneridae</taxon>
        <taxon>Pentapetalae</taxon>
        <taxon>rosids</taxon>
        <taxon>malvids</taxon>
        <taxon>Malvales</taxon>
        <taxon>Malvaceae</taxon>
        <taxon>Malvoideae</taxon>
        <taxon>Hibiscus</taxon>
    </lineage>
</organism>
<feature type="compositionally biased region" description="Polar residues" evidence="1">
    <location>
        <begin position="1"/>
        <end position="11"/>
    </location>
</feature>